<name>A0ACC3BMF8_PYRYE</name>
<accession>A0ACC3BMF8</accession>
<comment type="caution">
    <text evidence="1">The sequence shown here is derived from an EMBL/GenBank/DDBJ whole genome shotgun (WGS) entry which is preliminary data.</text>
</comment>
<evidence type="ECO:0000313" key="2">
    <source>
        <dbReference type="Proteomes" id="UP000798662"/>
    </source>
</evidence>
<gene>
    <name evidence="1" type="ORF">I4F81_001702</name>
</gene>
<keyword evidence="2" id="KW-1185">Reference proteome</keyword>
<dbReference type="EMBL" id="CM020618">
    <property type="protein sequence ID" value="KAK1859105.1"/>
    <property type="molecule type" value="Genomic_DNA"/>
</dbReference>
<protein>
    <submittedName>
        <fullName evidence="1">Uncharacterized protein</fullName>
    </submittedName>
</protein>
<proteinExistence type="predicted"/>
<reference evidence="1" key="1">
    <citation type="submission" date="2019-11" db="EMBL/GenBank/DDBJ databases">
        <title>Nori genome reveals adaptations in red seaweeds to the harsh intertidal environment.</title>
        <authorList>
            <person name="Wang D."/>
            <person name="Mao Y."/>
        </authorList>
    </citation>
    <scope>NUCLEOTIDE SEQUENCE</scope>
    <source>
        <tissue evidence="1">Gametophyte</tissue>
    </source>
</reference>
<sequence>MWLAEQVLAHAGTADFWWKSRLRLLSAGVLLLHMSCLNLSCAPRGSSAVGQTWASISTACPSASGAEGQRRSKRHLPDLRTSAARQDLAATAPPHPTHYVHRLHARQRISSLSTSHSFSCSLLTDERRSLDSSASSVQPWPALQSALPSRRPVLAHPSSTAASRRLVDTNVDDLTDSMRDLRVKLELLSRAHERHASMMQSMQSSVVQGSAQLSSQLATAGGSHGMGGGHNGGNTGHVDEMARISEVKAAFRKQFLERMATTRRTSGVYMNTARTWTELVDVVIGALRISGEEACSWLLSYVQVPSRRNPQTTVSMRRCVPILRAKPHMMQTIEEAVLSAYFESIGLAREEVTDDLASLWLDNNAYLESERGFLGMVVSSGEILKLVGASHHIKTPTSIGDVGFVKCLLGIFALASCLVRCFLETKAGLRTRRRAGVGEGIFDSWETELARADSYLPQDDEVHRGLRIIDGLDPRRGFVDISELPLQQHPIAAEDDGDFADNGEVADGDEVNGDFPADGEGMADGEGSADVGEE</sequence>
<dbReference type="Proteomes" id="UP000798662">
    <property type="component" value="Chromosome 1"/>
</dbReference>
<organism evidence="1 2">
    <name type="scientific">Pyropia yezoensis</name>
    <name type="common">Susabi-nori</name>
    <name type="synonym">Porphyra yezoensis</name>
    <dbReference type="NCBI Taxonomy" id="2788"/>
    <lineage>
        <taxon>Eukaryota</taxon>
        <taxon>Rhodophyta</taxon>
        <taxon>Bangiophyceae</taxon>
        <taxon>Bangiales</taxon>
        <taxon>Bangiaceae</taxon>
        <taxon>Pyropia</taxon>
    </lineage>
</organism>
<evidence type="ECO:0000313" key="1">
    <source>
        <dbReference type="EMBL" id="KAK1859105.1"/>
    </source>
</evidence>